<evidence type="ECO:0000259" key="2">
    <source>
        <dbReference type="Pfam" id="PF13243"/>
    </source>
</evidence>
<gene>
    <name evidence="3" type="ORF">UC8_30240</name>
</gene>
<accession>A0A5B9QV94</accession>
<dbReference type="EMBL" id="CP042914">
    <property type="protein sequence ID" value="QEG41006.1"/>
    <property type="molecule type" value="Genomic_DNA"/>
</dbReference>
<dbReference type="CDD" id="cd00688">
    <property type="entry name" value="ISOPREN_C2_like"/>
    <property type="match status" value="1"/>
</dbReference>
<evidence type="ECO:0000313" key="4">
    <source>
        <dbReference type="Proteomes" id="UP000325286"/>
    </source>
</evidence>
<protein>
    <recommendedName>
        <fullName evidence="2">Squalene cyclase C-terminal domain-containing protein</fullName>
    </recommendedName>
</protein>
<reference evidence="3 4" key="1">
    <citation type="submission" date="2019-08" db="EMBL/GenBank/DDBJ databases">
        <title>Deep-cultivation of Planctomycetes and their phenomic and genomic characterization uncovers novel biology.</title>
        <authorList>
            <person name="Wiegand S."/>
            <person name="Jogler M."/>
            <person name="Boedeker C."/>
            <person name="Pinto D."/>
            <person name="Vollmers J."/>
            <person name="Rivas-Marin E."/>
            <person name="Kohn T."/>
            <person name="Peeters S.H."/>
            <person name="Heuer A."/>
            <person name="Rast P."/>
            <person name="Oberbeckmann S."/>
            <person name="Bunk B."/>
            <person name="Jeske O."/>
            <person name="Meyerdierks A."/>
            <person name="Storesund J.E."/>
            <person name="Kallscheuer N."/>
            <person name="Luecker S."/>
            <person name="Lage O.M."/>
            <person name="Pohl T."/>
            <person name="Merkel B.J."/>
            <person name="Hornburger P."/>
            <person name="Mueller R.-W."/>
            <person name="Bruemmer F."/>
            <person name="Labrenz M."/>
            <person name="Spormann A.M."/>
            <person name="Op den Camp H."/>
            <person name="Overmann J."/>
            <person name="Amann R."/>
            <person name="Jetten M.S.M."/>
            <person name="Mascher T."/>
            <person name="Medema M.H."/>
            <person name="Devos D.P."/>
            <person name="Kaster A.-K."/>
            <person name="Ovreas L."/>
            <person name="Rohde M."/>
            <person name="Galperin M.Y."/>
            <person name="Jogler C."/>
        </authorList>
    </citation>
    <scope>NUCLEOTIDE SEQUENCE [LARGE SCALE GENOMIC DNA]</scope>
    <source>
        <strain evidence="3 4">UC8</strain>
    </source>
</reference>
<sequence length="382" mass="41281" precursor="true">MSTPQVAPFRLLSLVCLFAVSAVLPLGQSSTVRAQQPSEVSADAQRLQSVMQGIDYLRNRGQAHDGSFSGQTGSAVTALCVSAILQNRPKAINDPVVVKALAFVEQNVREDGGIYAKGSKHRNYETCVAVQAFKDANQDGRYDEILTAADKFLRGLQWDEGEGVESSDTAYGGAGYGNHNRPDLSNTAFMIEALKELGAEADDPAIQKALVFVSRTQNLESPANDTPFAALVNDGGFYYTPAAGGQSQANQTANGGLRSYGSMTYAGLKSMIYAGVDQQDPRVQAAMKFIRDNYTLETNPGMGAAGLYYYYHTFAKALAAADVQTLQDAEGNSHDWRKELTAILAENQRDDGSWINAENERWMESDSNLVTAYALLALAHCK</sequence>
<evidence type="ECO:0000256" key="1">
    <source>
        <dbReference type="SAM" id="SignalP"/>
    </source>
</evidence>
<dbReference type="InterPro" id="IPR008930">
    <property type="entry name" value="Terpenoid_cyclase/PrenylTrfase"/>
</dbReference>
<feature type="domain" description="Squalene cyclase C-terminal" evidence="2">
    <location>
        <begin position="76"/>
        <end position="229"/>
    </location>
</feature>
<dbReference type="OrthoDB" id="179940at2"/>
<dbReference type="AlphaFoldDB" id="A0A5B9QV94"/>
<evidence type="ECO:0000313" key="3">
    <source>
        <dbReference type="EMBL" id="QEG41006.1"/>
    </source>
</evidence>
<dbReference type="Proteomes" id="UP000325286">
    <property type="component" value="Chromosome"/>
</dbReference>
<dbReference type="InterPro" id="IPR032696">
    <property type="entry name" value="SQ_cyclase_C"/>
</dbReference>
<dbReference type="Gene3D" id="1.50.10.20">
    <property type="match status" value="2"/>
</dbReference>
<organism evidence="3 4">
    <name type="scientific">Roseimaritima ulvae</name>
    <dbReference type="NCBI Taxonomy" id="980254"/>
    <lineage>
        <taxon>Bacteria</taxon>
        <taxon>Pseudomonadati</taxon>
        <taxon>Planctomycetota</taxon>
        <taxon>Planctomycetia</taxon>
        <taxon>Pirellulales</taxon>
        <taxon>Pirellulaceae</taxon>
        <taxon>Roseimaritima</taxon>
    </lineage>
</organism>
<proteinExistence type="predicted"/>
<feature type="signal peptide" evidence="1">
    <location>
        <begin position="1"/>
        <end position="34"/>
    </location>
</feature>
<keyword evidence="4" id="KW-1185">Reference proteome</keyword>
<keyword evidence="1" id="KW-0732">Signal</keyword>
<feature type="chain" id="PRO_5023015226" description="Squalene cyclase C-terminal domain-containing protein" evidence="1">
    <location>
        <begin position="35"/>
        <end position="382"/>
    </location>
</feature>
<dbReference type="Pfam" id="PF13243">
    <property type="entry name" value="SQHop_cyclase_C"/>
    <property type="match status" value="1"/>
</dbReference>
<dbReference type="RefSeq" id="WP_068133988.1">
    <property type="nucleotide sequence ID" value="NZ_CP042914.1"/>
</dbReference>
<name>A0A5B9QV94_9BACT</name>
<dbReference type="SUPFAM" id="SSF48239">
    <property type="entry name" value="Terpenoid cyclases/Protein prenyltransferases"/>
    <property type="match status" value="1"/>
</dbReference>
<dbReference type="KEGG" id="rul:UC8_30240"/>